<dbReference type="PANTHER" id="PTHR43056">
    <property type="entry name" value="PEPTIDASE S9 PROLYL OLIGOPEPTIDASE"/>
    <property type="match status" value="1"/>
</dbReference>
<gene>
    <name evidence="2" type="primary">dapb3_6</name>
    <name evidence="2" type="ORF">SDC9_205979</name>
</gene>
<organism evidence="2">
    <name type="scientific">bioreactor metagenome</name>
    <dbReference type="NCBI Taxonomy" id="1076179"/>
    <lineage>
        <taxon>unclassified sequences</taxon>
        <taxon>metagenomes</taxon>
        <taxon>ecological metagenomes</taxon>
    </lineage>
</organism>
<comment type="caution">
    <text evidence="2">The sequence shown here is derived from an EMBL/GenBank/DDBJ whole genome shotgun (WGS) entry which is preliminary data.</text>
</comment>
<reference evidence="2" key="1">
    <citation type="submission" date="2019-08" db="EMBL/GenBank/DDBJ databases">
        <authorList>
            <person name="Kucharzyk K."/>
            <person name="Murdoch R.W."/>
            <person name="Higgins S."/>
            <person name="Loffler F."/>
        </authorList>
    </citation>
    <scope>NUCLEOTIDE SEQUENCE</scope>
</reference>
<dbReference type="GO" id="GO:0004177">
    <property type="term" value="F:aminopeptidase activity"/>
    <property type="evidence" value="ECO:0007669"/>
    <property type="project" value="UniProtKB-KW"/>
</dbReference>
<proteinExistence type="predicted"/>
<dbReference type="InterPro" id="IPR001375">
    <property type="entry name" value="Peptidase_S9_cat"/>
</dbReference>
<evidence type="ECO:0000259" key="1">
    <source>
        <dbReference type="Pfam" id="PF00326"/>
    </source>
</evidence>
<dbReference type="GO" id="GO:0008236">
    <property type="term" value="F:serine-type peptidase activity"/>
    <property type="evidence" value="ECO:0007669"/>
    <property type="project" value="InterPro"/>
</dbReference>
<keyword evidence="2" id="KW-0378">Hydrolase</keyword>
<dbReference type="InterPro" id="IPR029058">
    <property type="entry name" value="AB_hydrolase_fold"/>
</dbReference>
<accession>A0A645J4A2</accession>
<dbReference type="EC" id="3.4.14.-" evidence="2"/>
<dbReference type="Gene3D" id="3.40.50.1820">
    <property type="entry name" value="alpha/beta hydrolase"/>
    <property type="match status" value="1"/>
</dbReference>
<evidence type="ECO:0000313" key="2">
    <source>
        <dbReference type="EMBL" id="MPN58276.1"/>
    </source>
</evidence>
<keyword evidence="2" id="KW-0031">Aminopeptidase</keyword>
<dbReference type="Pfam" id="PF00326">
    <property type="entry name" value="Peptidase_S9"/>
    <property type="match status" value="1"/>
</dbReference>
<dbReference type="AlphaFoldDB" id="A0A645J4A2"/>
<feature type="domain" description="Peptidase S9 prolyl oligopeptidase catalytic" evidence="1">
    <location>
        <begin position="8"/>
        <end position="89"/>
    </location>
</feature>
<dbReference type="InterPro" id="IPR050585">
    <property type="entry name" value="Xaa-Pro_dipeptidyl-ppase/CocE"/>
</dbReference>
<dbReference type="SUPFAM" id="SSF53474">
    <property type="entry name" value="alpha/beta-Hydrolases"/>
    <property type="match status" value="1"/>
</dbReference>
<dbReference type="EMBL" id="VSSQ01130773">
    <property type="protein sequence ID" value="MPN58276.1"/>
    <property type="molecule type" value="Genomic_DNA"/>
</dbReference>
<dbReference type="GO" id="GO:0006508">
    <property type="term" value="P:proteolysis"/>
    <property type="evidence" value="ECO:0007669"/>
    <property type="project" value="InterPro"/>
</dbReference>
<dbReference type="PANTHER" id="PTHR43056:SF5">
    <property type="entry name" value="PEPTIDASE S9 PROLYL OLIGOPEPTIDASE CATALYTIC DOMAIN-CONTAINING PROTEIN"/>
    <property type="match status" value="1"/>
</dbReference>
<protein>
    <submittedName>
        <fullName evidence="2">Dipeptidyl aminopeptidase BIII</fullName>
        <ecNumber evidence="2">3.4.14.-</ecNumber>
    </submittedName>
</protein>
<sequence>MAPYPERVDVYRDRSPLHHLDRLRCPMLILQGADDKVVPPNQAEAMATAVRARGLPVRLRIFDGEGHGFRQAQTIIAVAEEALAFLGQIHGFTPR</sequence>
<keyword evidence="2" id="KW-0645">Protease</keyword>
<name>A0A645J4A2_9ZZZZ</name>